<evidence type="ECO:0000256" key="3">
    <source>
        <dbReference type="ARBA" id="ARBA00022759"/>
    </source>
</evidence>
<dbReference type="GO" id="GO:0006401">
    <property type="term" value="P:RNA catabolic process"/>
    <property type="evidence" value="ECO:0000318"/>
    <property type="project" value="GO_Central"/>
</dbReference>
<dbReference type="KEGG" id="jre:109020203"/>
<evidence type="ECO:0000256" key="5">
    <source>
        <dbReference type="ARBA" id="ARBA00023239"/>
    </source>
</evidence>
<dbReference type="Gene3D" id="3.90.730.10">
    <property type="entry name" value="Ribonuclease T2-like"/>
    <property type="match status" value="1"/>
</dbReference>
<proteinExistence type="inferred from homology"/>
<dbReference type="InterPro" id="IPR018188">
    <property type="entry name" value="RNase_T2_His_AS_1"/>
</dbReference>
<evidence type="ECO:0000313" key="8">
    <source>
        <dbReference type="RefSeq" id="XP_018858166.2"/>
    </source>
</evidence>
<keyword evidence="3" id="KW-0378">Hydrolase</keyword>
<accession>A0A2I4HPT9</accession>
<dbReference type="InterPro" id="IPR036430">
    <property type="entry name" value="RNase_T2-like_sf"/>
</dbReference>
<dbReference type="Gramene" id="Jr11_03610_p1">
    <property type="protein sequence ID" value="cds.Jr11_03610_p1"/>
    <property type="gene ID" value="Jr11_03610"/>
</dbReference>
<gene>
    <name evidence="8" type="primary">LOC109020203</name>
</gene>
<dbReference type="GO" id="GO:0005576">
    <property type="term" value="C:extracellular region"/>
    <property type="evidence" value="ECO:0000318"/>
    <property type="project" value="GO_Central"/>
</dbReference>
<dbReference type="OrthoDB" id="1460848at2759"/>
<dbReference type="Pfam" id="PF00445">
    <property type="entry name" value="Ribonuclease_T2"/>
    <property type="match status" value="1"/>
</dbReference>
<dbReference type="InterPro" id="IPR033697">
    <property type="entry name" value="Ribonuclease_T2_eukaryotic"/>
</dbReference>
<protein>
    <submittedName>
        <fullName evidence="8">Ribonuclease 1-like</fullName>
    </submittedName>
</protein>
<dbReference type="GO" id="GO:0003723">
    <property type="term" value="F:RNA binding"/>
    <property type="evidence" value="ECO:0007669"/>
    <property type="project" value="InterPro"/>
</dbReference>
<dbReference type="CDD" id="cd01061">
    <property type="entry name" value="RNase_T2_euk"/>
    <property type="match status" value="1"/>
</dbReference>
<keyword evidence="4" id="KW-1015">Disulfide bond</keyword>
<reference evidence="8" key="1">
    <citation type="submission" date="2025-08" db="UniProtKB">
        <authorList>
            <consortium name="RefSeq"/>
        </authorList>
    </citation>
    <scope>IDENTIFICATION</scope>
    <source>
        <tissue evidence="8">Leaves</tissue>
    </source>
</reference>
<keyword evidence="3" id="KW-0255">Endonuclease</keyword>
<evidence type="ECO:0000313" key="7">
    <source>
        <dbReference type="Proteomes" id="UP000235220"/>
    </source>
</evidence>
<sequence length="223" mass="25453">MEGVLILLCVFTVVGVGHYSHVVAYDYMYLVMQWPRSFCNTQPNVFRSRVPNIFTIHGLWPQNLNNAPVNCPVPILNHFHYPTLNADKVLLKTMDRIWPSLINGMPNDQFWGAQWKKHGTCTTYAQNDYFRVDCIRANFLGNITASLEAQGILVGTSSLIMFYKRAIEEQLHLIPNFACNEDSNGTPQLFEIRFCLDKAGLSFKNCSWFIPRKCSGNIAFPIP</sequence>
<dbReference type="GO" id="GO:0004521">
    <property type="term" value="F:RNA endonuclease activity"/>
    <property type="evidence" value="ECO:0000318"/>
    <property type="project" value="GO_Central"/>
</dbReference>
<dbReference type="RefSeq" id="XP_018858166.2">
    <property type="nucleotide sequence ID" value="XM_019002621.2"/>
</dbReference>
<dbReference type="PROSITE" id="PS00530">
    <property type="entry name" value="RNASE_T2_1"/>
    <property type="match status" value="1"/>
</dbReference>
<evidence type="ECO:0000256" key="1">
    <source>
        <dbReference type="ARBA" id="ARBA00007469"/>
    </source>
</evidence>
<dbReference type="PANTHER" id="PTHR11240:SF72">
    <property type="entry name" value="RIBONUCLEASE 1"/>
    <property type="match status" value="1"/>
</dbReference>
<name>A0A2I4HPT9_JUGRE</name>
<evidence type="ECO:0000256" key="6">
    <source>
        <dbReference type="RuleBase" id="RU004328"/>
    </source>
</evidence>
<evidence type="ECO:0000256" key="4">
    <source>
        <dbReference type="ARBA" id="ARBA00023157"/>
    </source>
</evidence>
<dbReference type="GeneID" id="109020203"/>
<dbReference type="InterPro" id="IPR001568">
    <property type="entry name" value="RNase_T2-like"/>
</dbReference>
<dbReference type="Proteomes" id="UP000235220">
    <property type="component" value="Chromosome 11"/>
</dbReference>
<dbReference type="SUPFAM" id="SSF55895">
    <property type="entry name" value="Ribonuclease Rh-like"/>
    <property type="match status" value="1"/>
</dbReference>
<dbReference type="GO" id="GO:0033897">
    <property type="term" value="F:ribonuclease T2 activity"/>
    <property type="evidence" value="ECO:0007669"/>
    <property type="project" value="InterPro"/>
</dbReference>
<dbReference type="PANTHER" id="PTHR11240">
    <property type="entry name" value="RIBONUCLEASE T2"/>
    <property type="match status" value="1"/>
</dbReference>
<organism evidence="7 8">
    <name type="scientific">Juglans regia</name>
    <name type="common">English walnut</name>
    <dbReference type="NCBI Taxonomy" id="51240"/>
    <lineage>
        <taxon>Eukaryota</taxon>
        <taxon>Viridiplantae</taxon>
        <taxon>Streptophyta</taxon>
        <taxon>Embryophyta</taxon>
        <taxon>Tracheophyta</taxon>
        <taxon>Spermatophyta</taxon>
        <taxon>Magnoliopsida</taxon>
        <taxon>eudicotyledons</taxon>
        <taxon>Gunneridae</taxon>
        <taxon>Pentapetalae</taxon>
        <taxon>rosids</taxon>
        <taxon>fabids</taxon>
        <taxon>Fagales</taxon>
        <taxon>Juglandaceae</taxon>
        <taxon>Juglans</taxon>
    </lineage>
</organism>
<comment type="similarity">
    <text evidence="1 6">Belongs to the RNase T2 family.</text>
</comment>
<evidence type="ECO:0000256" key="2">
    <source>
        <dbReference type="ARBA" id="ARBA00022722"/>
    </source>
</evidence>
<keyword evidence="5" id="KW-0456">Lyase</keyword>
<keyword evidence="7" id="KW-1185">Reference proteome</keyword>
<dbReference type="AlphaFoldDB" id="A0A2I4HPT9"/>
<keyword evidence="2" id="KW-0540">Nuclease</keyword>